<dbReference type="EMBL" id="CACRTR010000003">
    <property type="protein sequence ID" value="VYT75230.1"/>
    <property type="molecule type" value="Genomic_DNA"/>
</dbReference>
<proteinExistence type="predicted"/>
<sequence>MKILKLSGKAKRNQNGFTLIELIVTLAIFSIILAVAGNYLYFGNNLFAQTEVKNTQKYIGDSVFEYVQRRLTYATHVEIMNPDKTKDKDPQYDKLFRLSDSGQLMIGTFEKEEEKKKTYAYTNVFGSAFYDSGYQVDYQVKVLDTTHLELTVNVLDKGNTSPVYSTSEVLKTINLKANTRDSGSILVTGGERNVIYTNPVISYNEEKTATTTYDPLALKDQMLDTYSRIIKGEALKDGEAITGLINNQFASNDFISAYVTQFYYKGQPYLGSWSKDIVYAYWPDFPGFDQNTIDNVDKKVMELTEYKGTADDKKSDNQTLTNYLTNYKGTMKMRAYLISESNTKKVSCFVYVSNSQGQQWATRLIYCDVPGESGWYYLAYREGKRTNGRITDNITIDNKVWRKEDGVSSSKTPVYDEITNKASTQEGTWVKVE</sequence>
<dbReference type="InterPro" id="IPR012902">
    <property type="entry name" value="N_methyl_site"/>
</dbReference>
<name>A0A6N2ZBR8_EUBLI</name>
<dbReference type="SUPFAM" id="SSF54523">
    <property type="entry name" value="Pili subunits"/>
    <property type="match status" value="1"/>
</dbReference>
<dbReference type="InterPro" id="IPR045584">
    <property type="entry name" value="Pilin-like"/>
</dbReference>
<dbReference type="NCBIfam" id="TIGR02532">
    <property type="entry name" value="IV_pilin_GFxxxE"/>
    <property type="match status" value="1"/>
</dbReference>
<gene>
    <name evidence="1" type="ORF">ELLFYP34_01835</name>
</gene>
<dbReference type="Pfam" id="PF07963">
    <property type="entry name" value="N_methyl"/>
    <property type="match status" value="1"/>
</dbReference>
<protein>
    <submittedName>
        <fullName evidence="1">Uncharacterized protein</fullName>
    </submittedName>
</protein>
<dbReference type="AlphaFoldDB" id="A0A6N2ZBR8"/>
<organism evidence="1">
    <name type="scientific">Eubacterium limosum</name>
    <dbReference type="NCBI Taxonomy" id="1736"/>
    <lineage>
        <taxon>Bacteria</taxon>
        <taxon>Bacillati</taxon>
        <taxon>Bacillota</taxon>
        <taxon>Clostridia</taxon>
        <taxon>Eubacteriales</taxon>
        <taxon>Eubacteriaceae</taxon>
        <taxon>Eubacterium</taxon>
    </lineage>
</organism>
<evidence type="ECO:0000313" key="1">
    <source>
        <dbReference type="EMBL" id="VYT75230.1"/>
    </source>
</evidence>
<reference evidence="1" key="1">
    <citation type="submission" date="2019-11" db="EMBL/GenBank/DDBJ databases">
        <authorList>
            <person name="Feng L."/>
        </authorList>
    </citation>
    <scope>NUCLEOTIDE SEQUENCE</scope>
    <source>
        <strain evidence="1">ElimosumLFYP34</strain>
    </source>
</reference>
<accession>A0A6N2ZBR8</accession>